<dbReference type="Proteomes" id="UP001199915">
    <property type="component" value="Unassembled WGS sequence"/>
</dbReference>
<name>A0AAE3F545_9FIRM</name>
<evidence type="ECO:0000313" key="2">
    <source>
        <dbReference type="Proteomes" id="UP001199915"/>
    </source>
</evidence>
<protein>
    <submittedName>
        <fullName evidence="1">Uncharacterized protein</fullName>
    </submittedName>
</protein>
<sequence>MITANNLMIKTVLEFLNEISLPKPDKNSYAANFLKLYENGSEATYVHITKENAYGKEYLQISNDTGACMSDRVQPSEPVSYIDLIQLSDNICTVAEHAKESIPFQLTADEFCLVTGVDIYKSNLQEDKK</sequence>
<dbReference type="RefSeq" id="WP_118640625.1">
    <property type="nucleotide sequence ID" value="NZ_JAKNFS010000040.1"/>
</dbReference>
<accession>A0AAE3F545</accession>
<evidence type="ECO:0000313" key="1">
    <source>
        <dbReference type="EMBL" id="MCG4767295.1"/>
    </source>
</evidence>
<gene>
    <name evidence="1" type="ORF">L0N21_17585</name>
</gene>
<dbReference type="AlphaFoldDB" id="A0AAE3F545"/>
<proteinExistence type="predicted"/>
<organism evidence="1 2">
    <name type="scientific">Fusicatenibacter saccharivorans</name>
    <dbReference type="NCBI Taxonomy" id="1150298"/>
    <lineage>
        <taxon>Bacteria</taxon>
        <taxon>Bacillati</taxon>
        <taxon>Bacillota</taxon>
        <taxon>Clostridia</taxon>
        <taxon>Lachnospirales</taxon>
        <taxon>Lachnospiraceae</taxon>
        <taxon>Fusicatenibacter</taxon>
    </lineage>
</organism>
<comment type="caution">
    <text evidence="1">The sequence shown here is derived from an EMBL/GenBank/DDBJ whole genome shotgun (WGS) entry which is preliminary data.</text>
</comment>
<dbReference type="EMBL" id="JAKNFS010000040">
    <property type="protein sequence ID" value="MCG4767295.1"/>
    <property type="molecule type" value="Genomic_DNA"/>
</dbReference>
<reference evidence="1" key="1">
    <citation type="submission" date="2022-01" db="EMBL/GenBank/DDBJ databases">
        <title>Collection of gut derived symbiotic bacterial strains cultured from healthy donors.</title>
        <authorList>
            <person name="Lin H."/>
            <person name="Kohout C."/>
            <person name="Waligurski E."/>
            <person name="Pamer E.G."/>
        </authorList>
    </citation>
    <scope>NUCLEOTIDE SEQUENCE</scope>
    <source>
        <strain evidence="1">DFI.5.49</strain>
    </source>
</reference>